<dbReference type="KEGG" id="qsa:O6P43_004921"/>
<feature type="region of interest" description="Disordered" evidence="1">
    <location>
        <begin position="1"/>
        <end position="20"/>
    </location>
</feature>
<dbReference type="Gene3D" id="3.30.70.330">
    <property type="match status" value="1"/>
</dbReference>
<dbReference type="Pfam" id="PF00076">
    <property type="entry name" value="RRM_1"/>
    <property type="match status" value="1"/>
</dbReference>
<proteinExistence type="predicted"/>
<organism evidence="3 4">
    <name type="scientific">Quillaja saponaria</name>
    <name type="common">Soap bark tree</name>
    <dbReference type="NCBI Taxonomy" id="32244"/>
    <lineage>
        <taxon>Eukaryota</taxon>
        <taxon>Viridiplantae</taxon>
        <taxon>Streptophyta</taxon>
        <taxon>Embryophyta</taxon>
        <taxon>Tracheophyta</taxon>
        <taxon>Spermatophyta</taxon>
        <taxon>Magnoliopsida</taxon>
        <taxon>eudicotyledons</taxon>
        <taxon>Gunneridae</taxon>
        <taxon>Pentapetalae</taxon>
        <taxon>rosids</taxon>
        <taxon>fabids</taxon>
        <taxon>Fabales</taxon>
        <taxon>Quillajaceae</taxon>
        <taxon>Quillaja</taxon>
    </lineage>
</organism>
<dbReference type="AlphaFoldDB" id="A0AAD7Q4U8"/>
<dbReference type="InterPro" id="IPR000504">
    <property type="entry name" value="RRM_dom"/>
</dbReference>
<evidence type="ECO:0000313" key="3">
    <source>
        <dbReference type="EMBL" id="KAJ7974928.1"/>
    </source>
</evidence>
<feature type="domain" description="RRM" evidence="2">
    <location>
        <begin position="49"/>
        <end position="76"/>
    </location>
</feature>
<feature type="compositionally biased region" description="Basic residues" evidence="1">
    <location>
        <begin position="1"/>
        <end position="17"/>
    </location>
</feature>
<dbReference type="Proteomes" id="UP001163823">
    <property type="component" value="Chromosome 3"/>
</dbReference>
<reference evidence="3" key="1">
    <citation type="journal article" date="2023" name="Science">
        <title>Elucidation of the pathway for biosynthesis of saponin adjuvants from the soapbark tree.</title>
        <authorList>
            <person name="Reed J."/>
            <person name="Orme A."/>
            <person name="El-Demerdash A."/>
            <person name="Owen C."/>
            <person name="Martin L.B.B."/>
            <person name="Misra R.C."/>
            <person name="Kikuchi S."/>
            <person name="Rejzek M."/>
            <person name="Martin A.C."/>
            <person name="Harkess A."/>
            <person name="Leebens-Mack J."/>
            <person name="Louveau T."/>
            <person name="Stephenson M.J."/>
            <person name="Osbourn A."/>
        </authorList>
    </citation>
    <scope>NUCLEOTIDE SEQUENCE</scope>
    <source>
        <strain evidence="3">S10</strain>
    </source>
</reference>
<dbReference type="InterPro" id="IPR035979">
    <property type="entry name" value="RBD_domain_sf"/>
</dbReference>
<dbReference type="GO" id="GO:0003723">
    <property type="term" value="F:RNA binding"/>
    <property type="evidence" value="ECO:0007669"/>
    <property type="project" value="InterPro"/>
</dbReference>
<name>A0AAD7Q4U8_QUISA</name>
<protein>
    <submittedName>
        <fullName evidence="3">Glycine-rich RNA-binding protein mitochondrial-like</fullName>
    </submittedName>
</protein>
<sequence length="132" mass="15217">MLHLMLHKTRRQRKKKGRTTEMDNKLEAMIRCTSGGLSFYTSDKNLRAVFEVKVIMDKISKRSKGYAFVEYTTEEGCNCSTEIDEWQGSPILEREKHQRGCNPITTSVDQPGTCWYHHVFCVQIFGCVCVST</sequence>
<comment type="caution">
    <text evidence="3">The sequence shown here is derived from an EMBL/GenBank/DDBJ whole genome shotgun (WGS) entry which is preliminary data.</text>
</comment>
<keyword evidence="4" id="KW-1185">Reference proteome</keyword>
<evidence type="ECO:0000259" key="2">
    <source>
        <dbReference type="Pfam" id="PF00076"/>
    </source>
</evidence>
<accession>A0AAD7Q4U8</accession>
<evidence type="ECO:0000313" key="4">
    <source>
        <dbReference type="Proteomes" id="UP001163823"/>
    </source>
</evidence>
<dbReference type="EMBL" id="JARAOO010000003">
    <property type="protein sequence ID" value="KAJ7974928.1"/>
    <property type="molecule type" value="Genomic_DNA"/>
</dbReference>
<dbReference type="SUPFAM" id="SSF54928">
    <property type="entry name" value="RNA-binding domain, RBD"/>
    <property type="match status" value="1"/>
</dbReference>
<dbReference type="InterPro" id="IPR012677">
    <property type="entry name" value="Nucleotide-bd_a/b_plait_sf"/>
</dbReference>
<evidence type="ECO:0000256" key="1">
    <source>
        <dbReference type="SAM" id="MobiDB-lite"/>
    </source>
</evidence>
<gene>
    <name evidence="3" type="ORF">O6P43_004921</name>
</gene>